<protein>
    <submittedName>
        <fullName evidence="3">NmrA family NAD(P)-binding protein</fullName>
    </submittedName>
</protein>
<comment type="caution">
    <text evidence="3">The sequence shown here is derived from an EMBL/GenBank/DDBJ whole genome shotgun (WGS) entry which is preliminary data.</text>
</comment>
<dbReference type="PANTHER" id="PTHR43162:SF1">
    <property type="entry name" value="PRESTALK A DIFFERENTIATION PROTEIN A"/>
    <property type="match status" value="1"/>
</dbReference>
<accession>A0A9Q4HUK8</accession>
<reference evidence="3" key="1">
    <citation type="submission" date="2022-02" db="EMBL/GenBank/DDBJ databases">
        <title>Crop Bioprotection Bacillus Genome Sequencing.</title>
        <authorList>
            <person name="Dunlap C."/>
        </authorList>
    </citation>
    <scope>NUCLEOTIDE SEQUENCE</scope>
    <source>
        <strain evidence="3">T20C13</strain>
    </source>
</reference>
<dbReference type="RefSeq" id="WP_268274089.1">
    <property type="nucleotide sequence ID" value="NZ_JALAJC010000011.1"/>
</dbReference>
<evidence type="ECO:0000313" key="4">
    <source>
        <dbReference type="Proteomes" id="UP001066278"/>
    </source>
</evidence>
<dbReference type="Pfam" id="PF05368">
    <property type="entry name" value="NmrA"/>
    <property type="match status" value="1"/>
</dbReference>
<dbReference type="Pfam" id="PF01370">
    <property type="entry name" value="Epimerase"/>
    <property type="match status" value="1"/>
</dbReference>
<dbReference type="Proteomes" id="UP001066278">
    <property type="component" value="Unassembled WGS sequence"/>
</dbReference>
<sequence>MMKQQPILITGGTGTTGSRIASRLIELGYRVRIASRKKGTLSDAEYVYFDWKDASSFTPALEQVKQIYLVAPVGVFDPAPYVLPFLKEAKRLGAERVVMLSASVVPEDGPVFGALHRAVRDFPEWTVLRPSYFMQNFINVQHGMSIQTDGRIITASGEGKLGFIDADDIAETAVRALIDDVPHQTHHILTGPEALSYAEAAEIIGAAAGRRVEHVSISRSELQNRMEAAGLPADYARFMAGLDEAIRHGAEHRVTDTVKCVTGKEPRSLTEFAAAHAAYWKPDLILD</sequence>
<name>A0A9Q4HUK8_9BACI</name>
<dbReference type="PANTHER" id="PTHR43162">
    <property type="match status" value="1"/>
</dbReference>
<dbReference type="EMBL" id="JALAXJ010000009">
    <property type="protein sequence ID" value="MCY9229901.1"/>
    <property type="molecule type" value="Genomic_DNA"/>
</dbReference>
<dbReference type="AlphaFoldDB" id="A0A9Q4HUK8"/>
<dbReference type="InterPro" id="IPR008030">
    <property type="entry name" value="NmrA-like"/>
</dbReference>
<dbReference type="InterPro" id="IPR051604">
    <property type="entry name" value="Ergot_Alk_Oxidoreductase"/>
</dbReference>
<proteinExistence type="predicted"/>
<gene>
    <name evidence="3" type="ORF">MOE99_11075</name>
</gene>
<feature type="domain" description="NmrA-like" evidence="2">
    <location>
        <begin position="126"/>
        <end position="242"/>
    </location>
</feature>
<organism evidence="3 4">
    <name type="scientific">Bacillus inaquosorum</name>
    <dbReference type="NCBI Taxonomy" id="483913"/>
    <lineage>
        <taxon>Bacteria</taxon>
        <taxon>Bacillati</taxon>
        <taxon>Bacillota</taxon>
        <taxon>Bacilli</taxon>
        <taxon>Bacillales</taxon>
        <taxon>Bacillaceae</taxon>
        <taxon>Bacillus</taxon>
    </lineage>
</organism>
<dbReference type="Gene3D" id="3.40.50.720">
    <property type="entry name" value="NAD(P)-binding Rossmann-like Domain"/>
    <property type="match status" value="1"/>
</dbReference>
<dbReference type="Gene3D" id="3.90.25.10">
    <property type="entry name" value="UDP-galactose 4-epimerase, domain 1"/>
    <property type="match status" value="1"/>
</dbReference>
<dbReference type="InterPro" id="IPR001509">
    <property type="entry name" value="Epimerase_deHydtase"/>
</dbReference>
<dbReference type="InterPro" id="IPR036291">
    <property type="entry name" value="NAD(P)-bd_dom_sf"/>
</dbReference>
<evidence type="ECO:0000259" key="1">
    <source>
        <dbReference type="Pfam" id="PF01370"/>
    </source>
</evidence>
<dbReference type="SUPFAM" id="SSF51735">
    <property type="entry name" value="NAD(P)-binding Rossmann-fold domains"/>
    <property type="match status" value="1"/>
</dbReference>
<evidence type="ECO:0000313" key="3">
    <source>
        <dbReference type="EMBL" id="MCY9229901.1"/>
    </source>
</evidence>
<feature type="domain" description="NAD-dependent epimerase/dehydratase" evidence="1">
    <location>
        <begin position="7"/>
        <end position="71"/>
    </location>
</feature>
<evidence type="ECO:0000259" key="2">
    <source>
        <dbReference type="Pfam" id="PF05368"/>
    </source>
</evidence>